<dbReference type="PIR" id="A42934">
    <property type="entry name" value="A42934"/>
</dbReference>
<sequence length="20" mass="2370">GIEVLFMTEPIDEYVMQQVK</sequence>
<dbReference type="Gene3D" id="3.40.50.11260">
    <property type="match status" value="1"/>
</dbReference>
<reference key="1">
    <citation type="journal article" date="1992" name="Protein Sci.">
        <title>83-kilodalton heat shock proteins of trypanosomes are potent peptide-stimulated ATPases.</title>
        <authorList>
            <person name="Nadeau K."/>
            <person name="Sullivan M.A."/>
            <person name="Bradley M."/>
            <person name="Engman D.M."/>
            <person name="Walsh C.T."/>
        </authorList>
    </citation>
    <scope>PROTEIN SEQUENCE</scope>
</reference>
<organism>
    <name type="scientific">Crithidia fasciculata</name>
    <dbReference type="NCBI Taxonomy" id="5656"/>
    <lineage>
        <taxon>Eukaryota</taxon>
        <taxon>Discoba</taxon>
        <taxon>Euglenozoa</taxon>
        <taxon>Kinetoplastea</taxon>
        <taxon>Metakinetoplastina</taxon>
        <taxon>Trypanosomatida</taxon>
        <taxon>Trypanosomatidae</taxon>
        <taxon>Leishmaniinae</taxon>
        <taxon>Crithidia</taxon>
    </lineage>
</organism>
<keyword id="KW-0903">Direct protein sequencing</keyword>
<protein>
    <submittedName>
        <fullName>83 kDa heat shock protein</fullName>
    </submittedName>
</protein>
<accession>Q9TWU0</accession>
<dbReference type="AlphaFoldDB" id="Q9TWU0"/>
<name>Q9TWU0_CRIFA</name>
<proteinExistence type="evidence at protein level"/>